<dbReference type="PROSITE" id="PS50883">
    <property type="entry name" value="EAL"/>
    <property type="match status" value="1"/>
</dbReference>
<organism evidence="2 3">
    <name type="scientific">Atlanticothrix silvestris CENA357</name>
    <dbReference type="NCBI Taxonomy" id="1725252"/>
    <lineage>
        <taxon>Bacteria</taxon>
        <taxon>Bacillati</taxon>
        <taxon>Cyanobacteriota</taxon>
        <taxon>Cyanophyceae</taxon>
        <taxon>Nostocales</taxon>
        <taxon>Nodulariaceae</taxon>
        <taxon>Atlanticothrix</taxon>
        <taxon>Atlanticothrix silvestris</taxon>
    </lineage>
</organism>
<dbReference type="CDD" id="cd01948">
    <property type="entry name" value="EAL"/>
    <property type="match status" value="1"/>
</dbReference>
<dbReference type="InterPro" id="IPR050706">
    <property type="entry name" value="Cyclic-di-GMP_PDE-like"/>
</dbReference>
<dbReference type="PANTHER" id="PTHR33121">
    <property type="entry name" value="CYCLIC DI-GMP PHOSPHODIESTERASE PDEF"/>
    <property type="match status" value="1"/>
</dbReference>
<dbReference type="SMART" id="SM00052">
    <property type="entry name" value="EAL"/>
    <property type="match status" value="1"/>
</dbReference>
<dbReference type="RefSeq" id="WP_214440076.1">
    <property type="nucleotide sequence ID" value="NZ_JAECZB010000047.1"/>
</dbReference>
<dbReference type="SUPFAM" id="SSF141868">
    <property type="entry name" value="EAL domain-like"/>
    <property type="match status" value="1"/>
</dbReference>
<evidence type="ECO:0000313" key="2">
    <source>
        <dbReference type="EMBL" id="MBH8553803.1"/>
    </source>
</evidence>
<reference evidence="2 3" key="1">
    <citation type="journal article" date="2021" name="Int. J. Syst. Evol. Microbiol.">
        <title>Amazonocrinis nigriterrae gen. nov., sp. nov., Atlanticothrix silvestris gen. nov., sp. nov. and Dendronalium phyllosphericum gen. nov., sp. nov., nostocacean cyanobacteria from Brazilian environments.</title>
        <authorList>
            <person name="Alvarenga D.O."/>
            <person name="Andreote A.P.D."/>
            <person name="Branco L.H.Z."/>
            <person name="Delbaje E."/>
            <person name="Cruz R.B."/>
            <person name="Varani A.M."/>
            <person name="Fiore M.F."/>
        </authorList>
    </citation>
    <scope>NUCLEOTIDE SEQUENCE [LARGE SCALE GENOMIC DNA]</scope>
    <source>
        <strain evidence="2 3">CENA357</strain>
    </source>
</reference>
<dbReference type="Pfam" id="PF00563">
    <property type="entry name" value="EAL"/>
    <property type="match status" value="1"/>
</dbReference>
<feature type="domain" description="EAL" evidence="1">
    <location>
        <begin position="1"/>
        <end position="173"/>
    </location>
</feature>
<accession>A0A8J7HJQ9</accession>
<protein>
    <submittedName>
        <fullName evidence="2">EAL domain-containing protein</fullName>
    </submittedName>
</protein>
<evidence type="ECO:0000313" key="3">
    <source>
        <dbReference type="Proteomes" id="UP000599391"/>
    </source>
</evidence>
<comment type="caution">
    <text evidence="2">The sequence shown here is derived from an EMBL/GenBank/DDBJ whole genome shotgun (WGS) entry which is preliminary data.</text>
</comment>
<dbReference type="EMBL" id="JAECZB010000047">
    <property type="protein sequence ID" value="MBH8553803.1"/>
    <property type="molecule type" value="Genomic_DNA"/>
</dbReference>
<dbReference type="Proteomes" id="UP000599391">
    <property type="component" value="Unassembled WGS sequence"/>
</dbReference>
<name>A0A8J7HJQ9_9CYAN</name>
<dbReference type="InterPro" id="IPR001633">
    <property type="entry name" value="EAL_dom"/>
</dbReference>
<gene>
    <name evidence="2" type="ORF">I8751_15780</name>
</gene>
<sequence length="175" mass="19398">MPNSKLLKKISINLSIKQFSQPDLIEQIEQILHSTGLDGSSLMLEITESVIVENSYEVTTIFSRLRELGIELSIDDFGTGYSSLGRLYNFPINVLKIDQSFVSPMDTSSINLEIIKIIVALAHTLGVNVITEGIETKEQLALLRELNCEYGQGYFFSIPLDSSAAAALIMANPQW</sequence>
<dbReference type="PANTHER" id="PTHR33121:SF70">
    <property type="entry name" value="SIGNALING PROTEIN YKOW"/>
    <property type="match status" value="1"/>
</dbReference>
<dbReference type="InterPro" id="IPR035919">
    <property type="entry name" value="EAL_sf"/>
</dbReference>
<keyword evidence="3" id="KW-1185">Reference proteome</keyword>
<dbReference type="GO" id="GO:0071111">
    <property type="term" value="F:cyclic-guanylate-specific phosphodiesterase activity"/>
    <property type="evidence" value="ECO:0007669"/>
    <property type="project" value="InterPro"/>
</dbReference>
<evidence type="ECO:0000259" key="1">
    <source>
        <dbReference type="PROSITE" id="PS50883"/>
    </source>
</evidence>
<dbReference type="AlphaFoldDB" id="A0A8J7HJQ9"/>
<dbReference type="Gene3D" id="3.20.20.450">
    <property type="entry name" value="EAL domain"/>
    <property type="match status" value="1"/>
</dbReference>
<proteinExistence type="predicted"/>